<keyword evidence="1" id="KW-0732">Signal</keyword>
<dbReference type="KEGG" id="tam:Theam_1526"/>
<gene>
    <name evidence="2" type="ordered locus">Theam_1526</name>
</gene>
<dbReference type="eggNOG" id="COG5266">
    <property type="taxonomic scope" value="Bacteria"/>
</dbReference>
<evidence type="ECO:0000313" key="3">
    <source>
        <dbReference type="Proteomes" id="UP000006362"/>
    </source>
</evidence>
<feature type="signal peptide" evidence="1">
    <location>
        <begin position="1"/>
        <end position="20"/>
    </location>
</feature>
<keyword evidence="2" id="KW-0812">Transmembrane</keyword>
<dbReference type="AlphaFoldDB" id="E8T4M9"/>
<evidence type="ECO:0000256" key="1">
    <source>
        <dbReference type="SAM" id="SignalP"/>
    </source>
</evidence>
<name>E8T4M9_THEA1</name>
<keyword evidence="3" id="KW-1185">Reference proteome</keyword>
<reference evidence="2" key="1">
    <citation type="submission" date="2011-01" db="EMBL/GenBank/DDBJ databases">
        <title>Complete sequence of chromosome of Thermovibrio ammonificans HB-1.</title>
        <authorList>
            <consortium name="US DOE Joint Genome Institute"/>
            <person name="Lucas S."/>
            <person name="Copeland A."/>
            <person name="Lapidus A."/>
            <person name="Cheng J.-F."/>
            <person name="Goodwin L."/>
            <person name="Pitluck S."/>
            <person name="Davenport K."/>
            <person name="Detter J.C."/>
            <person name="Han C."/>
            <person name="Tapia R."/>
            <person name="Land M."/>
            <person name="Hauser L."/>
            <person name="Kyrpides N."/>
            <person name="Ivanova N."/>
            <person name="Ovchinnikova G."/>
            <person name="Vetriani C."/>
            <person name="Woyke T."/>
        </authorList>
    </citation>
    <scope>NUCLEOTIDE SEQUENCE [LARGE SCALE GENOMIC DNA]</scope>
    <source>
        <strain evidence="2">HB-1</strain>
    </source>
</reference>
<accession>E8T4M9</accession>
<dbReference type="Proteomes" id="UP000006362">
    <property type="component" value="Chromosome"/>
</dbReference>
<dbReference type="OrthoDB" id="9780723at2"/>
<sequence>MRRAILALTMTVALGGSAQAHFMVLKPSTDIVEGSNAKTIRVEARFTHPMEGGPNMPFKPVKSGIVVNGRKLPVHWQKHEIPAMPGSSKMVPYYTADVKLRMPGVYQFYLVPDYYFEPAEQKFIRQITKVEVEAYGMEEGWNKPIGLKAEIVPVTRPFGLWEGNTFVGRVYFNGKPAANVRVEVEYLNTQGIKVPADPFITQVVRTDKDGYFYYTIPWAGWWGFSAIGYGGKRRYKDGKVYPVELDAVMWVKAYPKPNGVK</sequence>
<dbReference type="STRING" id="648996.Theam_1526"/>
<dbReference type="InterPro" id="IPR019613">
    <property type="entry name" value="DUF4198"/>
</dbReference>
<dbReference type="RefSeq" id="WP_013538273.1">
    <property type="nucleotide sequence ID" value="NC_014926.1"/>
</dbReference>
<dbReference type="HOGENOM" id="CLU_058596_1_1_0"/>
<keyword evidence="2" id="KW-0472">Membrane</keyword>
<dbReference type="Pfam" id="PF10670">
    <property type="entry name" value="DUF4198"/>
    <property type="match status" value="1"/>
</dbReference>
<protein>
    <submittedName>
        <fullName evidence="2">Nickel transport complex, NikM subunit, transmembrane</fullName>
    </submittedName>
</protein>
<proteinExistence type="predicted"/>
<evidence type="ECO:0000313" key="2">
    <source>
        <dbReference type="EMBL" id="ADU97487.1"/>
    </source>
</evidence>
<dbReference type="EMBL" id="CP002444">
    <property type="protein sequence ID" value="ADU97487.1"/>
    <property type="molecule type" value="Genomic_DNA"/>
</dbReference>
<feature type="chain" id="PRO_5003227241" evidence="1">
    <location>
        <begin position="21"/>
        <end position="261"/>
    </location>
</feature>
<organism evidence="2 3">
    <name type="scientific">Thermovibrio ammonificans (strain DSM 15698 / JCM 12110 / HB-1)</name>
    <dbReference type="NCBI Taxonomy" id="648996"/>
    <lineage>
        <taxon>Bacteria</taxon>
        <taxon>Pseudomonadati</taxon>
        <taxon>Aquificota</taxon>
        <taxon>Aquificia</taxon>
        <taxon>Desulfurobacteriales</taxon>
        <taxon>Desulfurobacteriaceae</taxon>
        <taxon>Thermovibrio</taxon>
    </lineage>
</organism>